<sequence>MDHCLSLHKSFPLKSLPSSTPKSKPYRSSFSSDFALSSFRKPPLTSRSRSFVVLASTGASHCEFGSLNTPLDPSSSVGKHLSRVLQNYRQLFHVSVEDELKCLAHERDAAVDRMLLAADSDEALLHRRIAQLKEQECQIAVQDVMYMLIFYRFSEIRVNLVPKLSRCVYNGRLEILPCKDWELESIYESDVLEMIKEHITTVIGLRADSSVTDNWAMTNIRQAHLGRVYVASILYGYFLKSALLRHHLEQRLAIPNTHRNGGSQKAFFQFPEMCLYGFRNLLSGRLSNMLSVPHNQVLNSNQETQPEKLKRFLTGFDSEALQRCAKLKSKEALNLIENHSCALLGNEEVGFFESDEVIVTSFSSLKRLVLEAVAFGSFLWDAEEYVDAIYKLKEN</sequence>
<proteinExistence type="predicted"/>
<gene>
    <name evidence="1" type="ORF">CITCOLO1_LOCUS1424</name>
</gene>
<evidence type="ECO:0000313" key="2">
    <source>
        <dbReference type="Proteomes" id="UP001642487"/>
    </source>
</evidence>
<dbReference type="PANTHER" id="PTHR31808">
    <property type="entry name" value="EXPRESSED PROTEIN"/>
    <property type="match status" value="1"/>
</dbReference>
<dbReference type="Pfam" id="PF05542">
    <property type="entry name" value="DUF760"/>
    <property type="match status" value="2"/>
</dbReference>
<protein>
    <recommendedName>
        <fullName evidence="3">UV-B-induced protein At3g17800, chloroplastic-like</fullName>
    </recommendedName>
</protein>
<name>A0ABP0XNU2_9ROSI</name>
<keyword evidence="2" id="KW-1185">Reference proteome</keyword>
<accession>A0ABP0XNU2</accession>
<organism evidence="1 2">
    <name type="scientific">Citrullus colocynthis</name>
    <name type="common">colocynth</name>
    <dbReference type="NCBI Taxonomy" id="252529"/>
    <lineage>
        <taxon>Eukaryota</taxon>
        <taxon>Viridiplantae</taxon>
        <taxon>Streptophyta</taxon>
        <taxon>Embryophyta</taxon>
        <taxon>Tracheophyta</taxon>
        <taxon>Spermatophyta</taxon>
        <taxon>Magnoliopsida</taxon>
        <taxon>eudicotyledons</taxon>
        <taxon>Gunneridae</taxon>
        <taxon>Pentapetalae</taxon>
        <taxon>rosids</taxon>
        <taxon>fabids</taxon>
        <taxon>Cucurbitales</taxon>
        <taxon>Cucurbitaceae</taxon>
        <taxon>Benincaseae</taxon>
        <taxon>Citrullus</taxon>
    </lineage>
</organism>
<dbReference type="EMBL" id="OZ021735">
    <property type="protein sequence ID" value="CAK9309825.1"/>
    <property type="molecule type" value="Genomic_DNA"/>
</dbReference>
<dbReference type="PANTHER" id="PTHR31808:SF9">
    <property type="entry name" value="F21O3.2 PROTEIN"/>
    <property type="match status" value="1"/>
</dbReference>
<dbReference type="InterPro" id="IPR008479">
    <property type="entry name" value="DUF760"/>
</dbReference>
<evidence type="ECO:0000313" key="1">
    <source>
        <dbReference type="EMBL" id="CAK9309825.1"/>
    </source>
</evidence>
<dbReference type="InterPro" id="IPR038925">
    <property type="entry name" value="At3g17800-like"/>
</dbReference>
<reference evidence="1 2" key="1">
    <citation type="submission" date="2024-03" db="EMBL/GenBank/DDBJ databases">
        <authorList>
            <person name="Gkanogiannis A."/>
            <person name="Becerra Lopez-Lavalle L."/>
        </authorList>
    </citation>
    <scope>NUCLEOTIDE SEQUENCE [LARGE SCALE GENOMIC DNA]</scope>
</reference>
<evidence type="ECO:0008006" key="3">
    <source>
        <dbReference type="Google" id="ProtNLM"/>
    </source>
</evidence>
<dbReference type="Proteomes" id="UP001642487">
    <property type="component" value="Chromosome 1"/>
</dbReference>